<evidence type="ECO:0000313" key="1">
    <source>
        <dbReference type="EMBL" id="MED6126791.1"/>
    </source>
</evidence>
<accession>A0ABU6RRN4</accession>
<gene>
    <name evidence="1" type="ORF">PIB30_081959</name>
</gene>
<evidence type="ECO:0000313" key="2">
    <source>
        <dbReference type="Proteomes" id="UP001341840"/>
    </source>
</evidence>
<protein>
    <submittedName>
        <fullName evidence="1">Uncharacterized protein</fullName>
    </submittedName>
</protein>
<sequence length="161" mass="17694">ELPVPPCSAWAGNRFFRISGALDCGALSRWSHRCLLAAYIIRLSRTSSLLPVAVGLCANAVQSSIRVTVPSSAAFVDRRELHPGMEPKRRPAIHHPLSLEERRPLATALWWLLSVVAAKRSASVVDVTNQERPFCSCRHSDLQIYSSSPSTCAWFESAIVA</sequence>
<dbReference type="Proteomes" id="UP001341840">
    <property type="component" value="Unassembled WGS sequence"/>
</dbReference>
<dbReference type="EMBL" id="JASCZI010031452">
    <property type="protein sequence ID" value="MED6126791.1"/>
    <property type="molecule type" value="Genomic_DNA"/>
</dbReference>
<name>A0ABU6RRN4_9FABA</name>
<proteinExistence type="predicted"/>
<comment type="caution">
    <text evidence="1">The sequence shown here is derived from an EMBL/GenBank/DDBJ whole genome shotgun (WGS) entry which is preliminary data.</text>
</comment>
<reference evidence="1 2" key="1">
    <citation type="journal article" date="2023" name="Plants (Basel)">
        <title>Bridging the Gap: Combining Genomics and Transcriptomics Approaches to Understand Stylosanthes scabra, an Orphan Legume from the Brazilian Caatinga.</title>
        <authorList>
            <person name="Ferreira-Neto J.R.C."/>
            <person name="da Silva M.D."/>
            <person name="Binneck E."/>
            <person name="de Melo N.F."/>
            <person name="da Silva R.H."/>
            <person name="de Melo A.L.T.M."/>
            <person name="Pandolfi V."/>
            <person name="Bustamante F.O."/>
            <person name="Brasileiro-Vidal A.C."/>
            <person name="Benko-Iseppon A.M."/>
        </authorList>
    </citation>
    <scope>NUCLEOTIDE SEQUENCE [LARGE SCALE GENOMIC DNA]</scope>
    <source>
        <tissue evidence="1">Leaves</tissue>
    </source>
</reference>
<keyword evidence="2" id="KW-1185">Reference proteome</keyword>
<organism evidence="1 2">
    <name type="scientific">Stylosanthes scabra</name>
    <dbReference type="NCBI Taxonomy" id="79078"/>
    <lineage>
        <taxon>Eukaryota</taxon>
        <taxon>Viridiplantae</taxon>
        <taxon>Streptophyta</taxon>
        <taxon>Embryophyta</taxon>
        <taxon>Tracheophyta</taxon>
        <taxon>Spermatophyta</taxon>
        <taxon>Magnoliopsida</taxon>
        <taxon>eudicotyledons</taxon>
        <taxon>Gunneridae</taxon>
        <taxon>Pentapetalae</taxon>
        <taxon>rosids</taxon>
        <taxon>fabids</taxon>
        <taxon>Fabales</taxon>
        <taxon>Fabaceae</taxon>
        <taxon>Papilionoideae</taxon>
        <taxon>50 kb inversion clade</taxon>
        <taxon>dalbergioids sensu lato</taxon>
        <taxon>Dalbergieae</taxon>
        <taxon>Pterocarpus clade</taxon>
        <taxon>Stylosanthes</taxon>
    </lineage>
</organism>
<feature type="non-terminal residue" evidence="1">
    <location>
        <position position="1"/>
    </location>
</feature>